<proteinExistence type="predicted"/>
<name>A0A0H5RA42_9EUKA</name>
<dbReference type="PANTHER" id="PTHR44858">
    <property type="entry name" value="TETRATRICOPEPTIDE REPEAT PROTEIN 6"/>
    <property type="match status" value="1"/>
</dbReference>
<accession>A0A0H5RA42</accession>
<dbReference type="Pfam" id="PF13181">
    <property type="entry name" value="TPR_8"/>
    <property type="match status" value="2"/>
</dbReference>
<sequence length="316" mass="35633">IKGQSDSVIFYGIAVWTRFWHCSLACYISVQIRRPVLTLDRCMHENPEIMRMDGEGWHSLLNSGKHHLQNEDFLSAISSMTSLLNTVSNEAHLKFAVVEAYLGRGMALIGLQDYKGAVDDLSVCLTFAIGPNYGRRPEIFWQRGQAYEGLGLPTRAIADFTNAISENPEFLDGFLTRGRLLFSLRQYNQAISDFSFAINLNSRCKEAYYYRAQCWLLQAPKPSKLKCNNAVHDCSLSLSLHADDAACLLVRARAYSYLDEHSLARADYLAAISIDPSLASLEFPREINLARPKRKTDMPVKRQEKKLCPGISSLKL</sequence>
<reference evidence="4" key="1">
    <citation type="submission" date="2015-04" db="EMBL/GenBank/DDBJ databases">
        <title>The genome sequence of the plant pathogenic Rhizarian Plasmodiophora brassicae reveals insights in its biotrophic life cycle and the origin of chitin synthesis.</title>
        <authorList>
            <person name="Schwelm A."/>
            <person name="Fogelqvist J."/>
            <person name="Knaust A."/>
            <person name="Julke S."/>
            <person name="Lilja T."/>
            <person name="Dhandapani V."/>
            <person name="Bonilla-Rosso G."/>
            <person name="Karlsson M."/>
            <person name="Shevchenko A."/>
            <person name="Choi S.R."/>
            <person name="Kim H.G."/>
            <person name="Park J.Y."/>
            <person name="Lim Y.P."/>
            <person name="Ludwig-Muller J."/>
            <person name="Dixelius C."/>
        </authorList>
    </citation>
    <scope>NUCLEOTIDE SEQUENCE</scope>
    <source>
        <tissue evidence="4">Potato root galls</tissue>
    </source>
</reference>
<dbReference type="PANTHER" id="PTHR44858:SF1">
    <property type="entry name" value="UDP-N-ACETYLGLUCOSAMINE--PEPTIDE N-ACETYLGLUCOSAMINYLTRANSFERASE SPINDLY-RELATED"/>
    <property type="match status" value="1"/>
</dbReference>
<keyword evidence="2 3" id="KW-0802">TPR repeat</keyword>
<evidence type="ECO:0000256" key="2">
    <source>
        <dbReference type="ARBA" id="ARBA00022803"/>
    </source>
</evidence>
<evidence type="ECO:0000256" key="1">
    <source>
        <dbReference type="ARBA" id="ARBA00022737"/>
    </source>
</evidence>
<dbReference type="EMBL" id="HACM01010511">
    <property type="protein sequence ID" value="CRZ10953.1"/>
    <property type="molecule type" value="Transcribed_RNA"/>
</dbReference>
<protein>
    <submittedName>
        <fullName evidence="4">Uncharacterized protein</fullName>
    </submittedName>
</protein>
<organism evidence="4">
    <name type="scientific">Spongospora subterranea</name>
    <dbReference type="NCBI Taxonomy" id="70186"/>
    <lineage>
        <taxon>Eukaryota</taxon>
        <taxon>Sar</taxon>
        <taxon>Rhizaria</taxon>
        <taxon>Endomyxa</taxon>
        <taxon>Phytomyxea</taxon>
        <taxon>Plasmodiophorida</taxon>
        <taxon>Plasmodiophoridae</taxon>
        <taxon>Spongospora</taxon>
    </lineage>
</organism>
<evidence type="ECO:0000313" key="4">
    <source>
        <dbReference type="EMBL" id="CRZ10953.1"/>
    </source>
</evidence>
<dbReference type="InterPro" id="IPR050498">
    <property type="entry name" value="Ycf3"/>
</dbReference>
<dbReference type="SUPFAM" id="SSF48452">
    <property type="entry name" value="TPR-like"/>
    <property type="match status" value="1"/>
</dbReference>
<dbReference type="GO" id="GO:0046813">
    <property type="term" value="P:receptor-mediated virion attachment to host cell"/>
    <property type="evidence" value="ECO:0007669"/>
    <property type="project" value="TreeGrafter"/>
</dbReference>
<dbReference type="AlphaFoldDB" id="A0A0H5RA42"/>
<dbReference type="InterPro" id="IPR019734">
    <property type="entry name" value="TPR_rpt"/>
</dbReference>
<dbReference type="Pfam" id="PF13432">
    <property type="entry name" value="TPR_16"/>
    <property type="match status" value="1"/>
</dbReference>
<evidence type="ECO:0000256" key="3">
    <source>
        <dbReference type="PROSITE-ProRule" id="PRU00339"/>
    </source>
</evidence>
<dbReference type="SMART" id="SM00028">
    <property type="entry name" value="TPR"/>
    <property type="match status" value="4"/>
</dbReference>
<feature type="repeat" description="TPR" evidence="3">
    <location>
        <begin position="137"/>
        <end position="170"/>
    </location>
</feature>
<dbReference type="Gene3D" id="1.25.40.10">
    <property type="entry name" value="Tetratricopeptide repeat domain"/>
    <property type="match status" value="3"/>
</dbReference>
<dbReference type="PROSITE" id="PS50005">
    <property type="entry name" value="TPR"/>
    <property type="match status" value="1"/>
</dbReference>
<dbReference type="InterPro" id="IPR011990">
    <property type="entry name" value="TPR-like_helical_dom_sf"/>
</dbReference>
<keyword evidence="1" id="KW-0677">Repeat</keyword>
<feature type="non-terminal residue" evidence="4">
    <location>
        <position position="1"/>
    </location>
</feature>